<name>A0ABY7BAB7_9PSEU</name>
<dbReference type="InterPro" id="IPR040690">
    <property type="entry name" value="FtsX_ECD"/>
</dbReference>
<evidence type="ECO:0000256" key="1">
    <source>
        <dbReference type="SAM" id="Phobius"/>
    </source>
</evidence>
<reference evidence="3" key="1">
    <citation type="submission" date="2022-11" db="EMBL/GenBank/DDBJ databases">
        <authorList>
            <person name="Mo P."/>
        </authorList>
    </citation>
    <scope>NUCLEOTIDE SEQUENCE</scope>
    <source>
        <strain evidence="3">HUAS 11-8</strain>
    </source>
</reference>
<keyword evidence="1" id="KW-1133">Transmembrane helix</keyword>
<gene>
    <name evidence="3" type="ORF">ORV05_08515</name>
</gene>
<dbReference type="Proteomes" id="UP001163203">
    <property type="component" value="Chromosome"/>
</dbReference>
<sequence>MDEAPRADPFPRRRFLLVALAAILVVAGTVVFLLWPDDDTAAGPWTPAPVLPIAGHDVCADQIVIRVESDAQMRRIAEVLHDDHRVGKVYTETKDEAYQRFLKIFKDEPRLLAGARPEALPASATVVPFGQVDLRKWAVELWSTFPEASSIEPMIWAEIRATQAARYGTADLRPPCPPSGEYH</sequence>
<evidence type="ECO:0000313" key="3">
    <source>
        <dbReference type="EMBL" id="WAL67801.1"/>
    </source>
</evidence>
<keyword evidence="4" id="KW-1185">Reference proteome</keyword>
<evidence type="ECO:0000313" key="4">
    <source>
        <dbReference type="Proteomes" id="UP001163203"/>
    </source>
</evidence>
<feature type="domain" description="FtsX extracellular" evidence="2">
    <location>
        <begin position="69"/>
        <end position="127"/>
    </location>
</feature>
<keyword evidence="1" id="KW-0472">Membrane</keyword>
<dbReference type="RefSeq" id="WP_268757896.1">
    <property type="nucleotide sequence ID" value="NZ_CP113836.1"/>
</dbReference>
<organism evidence="3 4">
    <name type="scientific">Amycolatopsis cynarae</name>
    <dbReference type="NCBI Taxonomy" id="2995223"/>
    <lineage>
        <taxon>Bacteria</taxon>
        <taxon>Bacillati</taxon>
        <taxon>Actinomycetota</taxon>
        <taxon>Actinomycetes</taxon>
        <taxon>Pseudonocardiales</taxon>
        <taxon>Pseudonocardiaceae</taxon>
        <taxon>Amycolatopsis</taxon>
    </lineage>
</organism>
<dbReference type="EMBL" id="CP113836">
    <property type="protein sequence ID" value="WAL67801.1"/>
    <property type="molecule type" value="Genomic_DNA"/>
</dbReference>
<accession>A0ABY7BAB7</accession>
<dbReference type="Gene3D" id="3.30.70.3040">
    <property type="match status" value="1"/>
</dbReference>
<keyword evidence="1" id="KW-0812">Transmembrane</keyword>
<protein>
    <submittedName>
        <fullName evidence="3">Permease-like cell division protein FtsX</fullName>
    </submittedName>
</protein>
<evidence type="ECO:0000259" key="2">
    <source>
        <dbReference type="Pfam" id="PF18075"/>
    </source>
</evidence>
<proteinExistence type="predicted"/>
<dbReference type="Pfam" id="PF18075">
    <property type="entry name" value="FtsX_ECD"/>
    <property type="match status" value="1"/>
</dbReference>
<feature type="transmembrane region" description="Helical" evidence="1">
    <location>
        <begin position="15"/>
        <end position="35"/>
    </location>
</feature>